<evidence type="ECO:0000313" key="3">
    <source>
        <dbReference type="Proteomes" id="UP000233276"/>
    </source>
</evidence>
<dbReference type="KEGG" id="mhos:CXR34_04220"/>
<sequence>MSARKPADWTTAAAYIIVTRIFLVIAAAVFLIRLWITGGDVSCVFSPDPALCTAVKSVR</sequence>
<protein>
    <submittedName>
        <fullName evidence="2">Uncharacterized protein</fullName>
    </submittedName>
</protein>
<dbReference type="EMBL" id="CP025299">
    <property type="protein sequence ID" value="AUG28755.1"/>
    <property type="molecule type" value="Genomic_DNA"/>
</dbReference>
<accession>A0A2K9D505</accession>
<dbReference type="AlphaFoldDB" id="A0A2K9D505"/>
<keyword evidence="1" id="KW-1133">Transmembrane helix</keyword>
<reference evidence="2 3" key="1">
    <citation type="submission" date="2017-12" db="EMBL/GenBank/DDBJ databases">
        <title>Isolation and characterization of estrogens degradatiion strain Microbacterium hominis SJTG1.</title>
        <authorList>
            <person name="Xiong W."/>
            <person name="Yin C."/>
            <person name="Zheng D."/>
            <person name="Liang R."/>
        </authorList>
    </citation>
    <scope>NUCLEOTIDE SEQUENCE [LARGE SCALE GENOMIC DNA]</scope>
    <source>
        <strain evidence="2 3">SJTG1</strain>
    </source>
</reference>
<organism evidence="2 3">
    <name type="scientific">Microbacterium hominis</name>
    <dbReference type="NCBI Taxonomy" id="162426"/>
    <lineage>
        <taxon>Bacteria</taxon>
        <taxon>Bacillati</taxon>
        <taxon>Actinomycetota</taxon>
        <taxon>Actinomycetes</taxon>
        <taxon>Micrococcales</taxon>
        <taxon>Microbacteriaceae</taxon>
        <taxon>Microbacterium</taxon>
    </lineage>
</organism>
<name>A0A2K9D505_9MICO</name>
<feature type="transmembrane region" description="Helical" evidence="1">
    <location>
        <begin position="12"/>
        <end position="36"/>
    </location>
</feature>
<keyword evidence="1" id="KW-0812">Transmembrane</keyword>
<proteinExistence type="predicted"/>
<keyword evidence="1" id="KW-0472">Membrane</keyword>
<evidence type="ECO:0000313" key="2">
    <source>
        <dbReference type="EMBL" id="AUG28755.1"/>
    </source>
</evidence>
<gene>
    <name evidence="2" type="ORF">CXR34_04220</name>
</gene>
<dbReference type="RefSeq" id="WP_101305683.1">
    <property type="nucleotide sequence ID" value="NZ_CP025299.1"/>
</dbReference>
<evidence type="ECO:0000256" key="1">
    <source>
        <dbReference type="SAM" id="Phobius"/>
    </source>
</evidence>
<dbReference type="Proteomes" id="UP000233276">
    <property type="component" value="Chromosome"/>
</dbReference>